<dbReference type="Proteomes" id="UP000787472">
    <property type="component" value="Unassembled WGS sequence"/>
</dbReference>
<evidence type="ECO:0000256" key="1">
    <source>
        <dbReference type="ARBA" id="ARBA00022842"/>
    </source>
</evidence>
<dbReference type="GO" id="GO:0016779">
    <property type="term" value="F:nucleotidyltransferase activity"/>
    <property type="evidence" value="ECO:0007669"/>
    <property type="project" value="UniProtKB-ARBA"/>
</dbReference>
<dbReference type="InterPro" id="IPR029044">
    <property type="entry name" value="Nucleotide-diphossugar_trans"/>
</dbReference>
<name>A0A9E5MPD8_9GAMM</name>
<keyword evidence="1" id="KW-0460">Magnesium</keyword>
<evidence type="ECO:0000313" key="3">
    <source>
        <dbReference type="EMBL" id="NHO68023.1"/>
    </source>
</evidence>
<sequence>MSSDPATGVCGLILAAGRGRRFGGDKLLATHDDGTSVIQRVIENMRPVVPNCLCVVRSGDQRLQEHLESLKANWISIDSADLGMSQSLIAGVNYFSQAQAWLIGLGDMPYVTADTYQLICQRYVRDQAQQQAQAGQTPCDLPCIVVPEFQCEPDRWRCGNPVLFSHHFLPELQNLTGDVGGKSIIAATPERVQRLPVQDPGILRDIDVPQDLRPTA</sequence>
<dbReference type="InterPro" id="IPR025877">
    <property type="entry name" value="MobA-like_NTP_Trfase"/>
</dbReference>
<dbReference type="PANTHER" id="PTHR43777:SF1">
    <property type="entry name" value="MOLYBDENUM COFACTOR CYTIDYLYLTRANSFERASE"/>
    <property type="match status" value="1"/>
</dbReference>
<reference evidence="3" key="1">
    <citation type="submission" date="2020-03" db="EMBL/GenBank/DDBJ databases">
        <authorList>
            <person name="Guo F."/>
        </authorList>
    </citation>
    <scope>NUCLEOTIDE SEQUENCE</scope>
    <source>
        <strain evidence="3">JCM 30134</strain>
    </source>
</reference>
<dbReference type="CDD" id="cd04182">
    <property type="entry name" value="GT_2_like_f"/>
    <property type="match status" value="1"/>
</dbReference>
<dbReference type="SUPFAM" id="SSF53448">
    <property type="entry name" value="Nucleotide-diphospho-sugar transferases"/>
    <property type="match status" value="1"/>
</dbReference>
<dbReference type="Pfam" id="PF12804">
    <property type="entry name" value="NTP_transf_3"/>
    <property type="match status" value="1"/>
</dbReference>
<dbReference type="Gene3D" id="3.90.550.10">
    <property type="entry name" value="Spore Coat Polysaccharide Biosynthesis Protein SpsA, Chain A"/>
    <property type="match status" value="1"/>
</dbReference>
<dbReference type="AlphaFoldDB" id="A0A9E5MPD8"/>
<dbReference type="RefSeq" id="WP_167191631.1">
    <property type="nucleotide sequence ID" value="NZ_JAAONZ010000023.1"/>
</dbReference>
<feature type="domain" description="MobA-like NTP transferase" evidence="2">
    <location>
        <begin position="11"/>
        <end position="188"/>
    </location>
</feature>
<dbReference type="PANTHER" id="PTHR43777">
    <property type="entry name" value="MOLYBDENUM COFACTOR CYTIDYLYLTRANSFERASE"/>
    <property type="match status" value="1"/>
</dbReference>
<organism evidence="3 4">
    <name type="scientific">Pseudomaricurvus hydrocarbonicus</name>
    <dbReference type="NCBI Taxonomy" id="1470433"/>
    <lineage>
        <taxon>Bacteria</taxon>
        <taxon>Pseudomonadati</taxon>
        <taxon>Pseudomonadota</taxon>
        <taxon>Gammaproteobacteria</taxon>
        <taxon>Cellvibrionales</taxon>
        <taxon>Cellvibrionaceae</taxon>
        <taxon>Pseudomaricurvus</taxon>
    </lineage>
</organism>
<evidence type="ECO:0000313" key="4">
    <source>
        <dbReference type="Proteomes" id="UP000787472"/>
    </source>
</evidence>
<comment type="caution">
    <text evidence="3">The sequence shown here is derived from an EMBL/GenBank/DDBJ whole genome shotgun (WGS) entry which is preliminary data.</text>
</comment>
<keyword evidence="4" id="KW-1185">Reference proteome</keyword>
<accession>A0A9E5MPD8</accession>
<evidence type="ECO:0000259" key="2">
    <source>
        <dbReference type="Pfam" id="PF12804"/>
    </source>
</evidence>
<dbReference type="EMBL" id="JAAONZ010000023">
    <property type="protein sequence ID" value="NHO68023.1"/>
    <property type="molecule type" value="Genomic_DNA"/>
</dbReference>
<proteinExistence type="predicted"/>
<protein>
    <submittedName>
        <fullName evidence="3">Nucleotidyltransferase family protein</fullName>
    </submittedName>
</protein>
<gene>
    <name evidence="3" type="ORF">G8770_20950</name>
</gene>